<dbReference type="OrthoDB" id="8965982at2"/>
<evidence type="ECO:0000313" key="3">
    <source>
        <dbReference type="EMBL" id="RXN85081.1"/>
    </source>
</evidence>
<proteinExistence type="predicted"/>
<dbReference type="AlphaFoldDB" id="A0A4V1MRL7"/>
<dbReference type="RefSeq" id="WP_129153116.1">
    <property type="nucleotide sequence ID" value="NZ_JBHSDO010000005.1"/>
</dbReference>
<dbReference type="Pfam" id="PF07331">
    <property type="entry name" value="TctB"/>
    <property type="match status" value="1"/>
</dbReference>
<protein>
    <submittedName>
        <fullName evidence="3">Tripartite tricarboxylate transporter TctB</fullName>
    </submittedName>
</protein>
<gene>
    <name evidence="3" type="ORF">C7R54_21435</name>
</gene>
<feature type="transmembrane region" description="Helical" evidence="1">
    <location>
        <begin position="67"/>
        <end position="89"/>
    </location>
</feature>
<keyword evidence="1" id="KW-0472">Membrane</keyword>
<evidence type="ECO:0000256" key="1">
    <source>
        <dbReference type="SAM" id="Phobius"/>
    </source>
</evidence>
<keyword evidence="1" id="KW-0812">Transmembrane</keyword>
<organism evidence="3 4">
    <name type="scientific">Achromobacter aloeverae</name>
    <dbReference type="NCBI Taxonomy" id="1750518"/>
    <lineage>
        <taxon>Bacteria</taxon>
        <taxon>Pseudomonadati</taxon>
        <taxon>Pseudomonadota</taxon>
        <taxon>Betaproteobacteria</taxon>
        <taxon>Burkholderiales</taxon>
        <taxon>Alcaligenaceae</taxon>
        <taxon>Achromobacter</taxon>
    </lineage>
</organism>
<reference evidence="3 4" key="1">
    <citation type="journal article" date="2017" name="Int. J. Syst. Evol. Microbiol.">
        <title>Achromobacter aloeverae sp. nov., isolated from the root of Aloe vera (L.) Burm.f.</title>
        <authorList>
            <person name="Kuncharoen N."/>
            <person name="Muramatsu Y."/>
            <person name="Shibata C."/>
            <person name="Kamakura Y."/>
            <person name="Nakagawa Y."/>
            <person name="Tanasupawat S."/>
        </authorList>
    </citation>
    <scope>NUCLEOTIDE SEQUENCE [LARGE SCALE GENOMIC DNA]</scope>
    <source>
        <strain evidence="3 4">AVA-1</strain>
    </source>
</reference>
<dbReference type="Proteomes" id="UP000290849">
    <property type="component" value="Unassembled WGS sequence"/>
</dbReference>
<feature type="transmembrane region" description="Helical" evidence="1">
    <location>
        <begin position="27"/>
        <end position="47"/>
    </location>
</feature>
<sequence length="141" mass="14712">MVLTGLGAIYGGMSYNVGSLSHMGPGFFPAAVGGLLVLTGILIALGARSDKPAEQVPGGHAHGMPDLRGGICILLSIVAFIGFGEYGGLLPATFAITFIAALGDRKNTIFQAVLLSLAMVVIAIVVFWWALQLQLPLFRWG</sequence>
<feature type="transmembrane region" description="Helical" evidence="1">
    <location>
        <begin position="109"/>
        <end position="131"/>
    </location>
</feature>
<keyword evidence="1" id="KW-1133">Transmembrane helix</keyword>
<dbReference type="InterPro" id="IPR009936">
    <property type="entry name" value="DUF1468"/>
</dbReference>
<accession>A0A4V1MRL7</accession>
<dbReference type="EMBL" id="PYAL01000007">
    <property type="protein sequence ID" value="RXN85081.1"/>
    <property type="molecule type" value="Genomic_DNA"/>
</dbReference>
<comment type="caution">
    <text evidence="3">The sequence shown here is derived from an EMBL/GenBank/DDBJ whole genome shotgun (WGS) entry which is preliminary data.</text>
</comment>
<feature type="domain" description="DUF1468" evidence="2">
    <location>
        <begin position="2"/>
        <end position="136"/>
    </location>
</feature>
<name>A0A4V1MRL7_9BURK</name>
<evidence type="ECO:0000259" key="2">
    <source>
        <dbReference type="Pfam" id="PF07331"/>
    </source>
</evidence>
<evidence type="ECO:0000313" key="4">
    <source>
        <dbReference type="Proteomes" id="UP000290849"/>
    </source>
</evidence>
<keyword evidence="4" id="KW-1185">Reference proteome</keyword>